<dbReference type="Proteomes" id="UP000319514">
    <property type="component" value="Unassembled WGS sequence"/>
</dbReference>
<keyword evidence="3" id="KW-1185">Reference proteome</keyword>
<evidence type="ECO:0000313" key="2">
    <source>
        <dbReference type="EMBL" id="TQL56857.1"/>
    </source>
</evidence>
<reference evidence="2 3" key="1">
    <citation type="submission" date="2019-06" db="EMBL/GenBank/DDBJ databases">
        <title>Sequencing the genomes of 1000 actinobacteria strains.</title>
        <authorList>
            <person name="Klenk H.-P."/>
        </authorList>
    </citation>
    <scope>NUCLEOTIDE SEQUENCE [LARGE SCALE GENOMIC DNA]</scope>
    <source>
        <strain evidence="2 3">DSM 18082</strain>
    </source>
</reference>
<proteinExistence type="predicted"/>
<protein>
    <submittedName>
        <fullName evidence="2">Uncharacterized protein</fullName>
    </submittedName>
</protein>
<feature type="region of interest" description="Disordered" evidence="1">
    <location>
        <begin position="33"/>
        <end position="67"/>
    </location>
</feature>
<gene>
    <name evidence="2" type="ORF">FB474_3618</name>
</gene>
<sequence length="67" mass="7430">MGFMTAEPNPPKLKPGYDVWFGLQHVTLTGFRHSGRRRDCPKCNPALAHPATEAQPRLTDPPHDAVP</sequence>
<comment type="caution">
    <text evidence="2">The sequence shown here is derived from an EMBL/GenBank/DDBJ whole genome shotgun (WGS) entry which is preliminary data.</text>
</comment>
<evidence type="ECO:0000313" key="3">
    <source>
        <dbReference type="Proteomes" id="UP000319514"/>
    </source>
</evidence>
<name>A0A542Z936_9MICO</name>
<dbReference type="EMBL" id="VFOQ01000002">
    <property type="protein sequence ID" value="TQL56857.1"/>
    <property type="molecule type" value="Genomic_DNA"/>
</dbReference>
<organism evidence="2 3">
    <name type="scientific">Oryzihumus leptocrescens</name>
    <dbReference type="NCBI Taxonomy" id="297536"/>
    <lineage>
        <taxon>Bacteria</taxon>
        <taxon>Bacillati</taxon>
        <taxon>Actinomycetota</taxon>
        <taxon>Actinomycetes</taxon>
        <taxon>Micrococcales</taxon>
        <taxon>Intrasporangiaceae</taxon>
        <taxon>Oryzihumus</taxon>
    </lineage>
</organism>
<evidence type="ECO:0000256" key="1">
    <source>
        <dbReference type="SAM" id="MobiDB-lite"/>
    </source>
</evidence>
<accession>A0A542Z936</accession>
<dbReference type="AlphaFoldDB" id="A0A542Z936"/>